<keyword evidence="1" id="KW-0418">Kinase</keyword>
<accession>A0A937HD76</accession>
<protein>
    <submittedName>
        <fullName evidence="1">Kinase</fullName>
    </submittedName>
</protein>
<name>A0A937HD76_9PROT</name>
<dbReference type="EMBL" id="JADHOK010000042">
    <property type="protein sequence ID" value="MBL6761855.1"/>
    <property type="molecule type" value="Genomic_DNA"/>
</dbReference>
<dbReference type="Proteomes" id="UP000785783">
    <property type="component" value="Unassembled WGS sequence"/>
</dbReference>
<evidence type="ECO:0000313" key="2">
    <source>
        <dbReference type="Proteomes" id="UP000785783"/>
    </source>
</evidence>
<organism evidence="1 2">
    <name type="scientific">PS1 clade bacterium</name>
    <dbReference type="NCBI Taxonomy" id="2175152"/>
    <lineage>
        <taxon>Bacteria</taxon>
        <taxon>Pseudomonadati</taxon>
        <taxon>Pseudomonadota</taxon>
        <taxon>Alphaproteobacteria</taxon>
        <taxon>PS1 clade</taxon>
    </lineage>
</organism>
<dbReference type="Gene3D" id="3.40.50.300">
    <property type="entry name" value="P-loop containing nucleotide triphosphate hydrolases"/>
    <property type="match status" value="1"/>
</dbReference>
<dbReference type="InterPro" id="IPR027417">
    <property type="entry name" value="P-loop_NTPase"/>
</dbReference>
<dbReference type="SUPFAM" id="SSF52540">
    <property type="entry name" value="P-loop containing nucleoside triphosphate hydrolases"/>
    <property type="match status" value="1"/>
</dbReference>
<reference evidence="1" key="1">
    <citation type="submission" date="2020-10" db="EMBL/GenBank/DDBJ databases">
        <title>Microbiome of the Black Sea water column analyzed by genome centric metagenomics.</title>
        <authorList>
            <person name="Cabello-Yeves P.J."/>
            <person name="Callieri C."/>
            <person name="Picazo A."/>
            <person name="Mehrshad M."/>
            <person name="Haro-Moreno J.M."/>
            <person name="Roda-Garcia J."/>
            <person name="Dzembekova N."/>
            <person name="Slabakova V."/>
            <person name="Slabakova N."/>
            <person name="Moncheva S."/>
            <person name="Rodriguez-Valera F."/>
        </authorList>
    </citation>
    <scope>NUCLEOTIDE SEQUENCE</scope>
    <source>
        <strain evidence="1">BS307-5m-G5</strain>
    </source>
</reference>
<gene>
    <name evidence="1" type="ORF">ISQ19_04075</name>
</gene>
<dbReference type="GO" id="GO:0016301">
    <property type="term" value="F:kinase activity"/>
    <property type="evidence" value="ECO:0007669"/>
    <property type="project" value="UniProtKB-KW"/>
</dbReference>
<evidence type="ECO:0000313" key="1">
    <source>
        <dbReference type="EMBL" id="MBL6761855.1"/>
    </source>
</evidence>
<comment type="caution">
    <text evidence="1">The sequence shown here is derived from an EMBL/GenBank/DDBJ whole genome shotgun (WGS) entry which is preliminary data.</text>
</comment>
<proteinExistence type="predicted"/>
<sequence length="263" mass="29201">MKLQQLVDELSAFLLAQADGKTFIFGISGGQGAGKSTLCAALAEKLAAQNKSALVLALDDFYLPKESRQKLAEDVHPLCATRGVPGTHEVERLAQVLARLTDPGDSAPVELPRFSKSHDDRMEPATLTARPDFIFLEGWCVGGHADCITAAPQNQWEHEHDPHGTWKSWSHKAAAAYQPIWARCDAMMLLRQETFDAVIDARWLQEQGNAAKSGVWQFKSRDEVAAFCAHYQSWTLGIWKDLTQRADFAIGRDAAYDYYPLRG</sequence>
<dbReference type="AlphaFoldDB" id="A0A937HD76"/>
<keyword evidence="1" id="KW-0808">Transferase</keyword>